<dbReference type="PROSITE" id="PS51063">
    <property type="entry name" value="HTH_CRP_2"/>
    <property type="match status" value="1"/>
</dbReference>
<evidence type="ECO:0000256" key="3">
    <source>
        <dbReference type="ARBA" id="ARBA00023163"/>
    </source>
</evidence>
<dbReference type="PANTHER" id="PTHR24567:SF68">
    <property type="entry name" value="DNA-BINDING TRANSCRIPTIONAL DUAL REGULATOR CRP"/>
    <property type="match status" value="1"/>
</dbReference>
<name>A0A7X0ID15_9ACTN</name>
<dbReference type="InterPro" id="IPR012318">
    <property type="entry name" value="HTH_CRP"/>
</dbReference>
<dbReference type="GO" id="GO:0003677">
    <property type="term" value="F:DNA binding"/>
    <property type="evidence" value="ECO:0007669"/>
    <property type="project" value="UniProtKB-KW"/>
</dbReference>
<dbReference type="InterPro" id="IPR050397">
    <property type="entry name" value="Env_Response_Regulators"/>
</dbReference>
<dbReference type="PANTHER" id="PTHR24567">
    <property type="entry name" value="CRP FAMILY TRANSCRIPTIONAL REGULATORY PROTEIN"/>
    <property type="match status" value="1"/>
</dbReference>
<dbReference type="GO" id="GO:0003700">
    <property type="term" value="F:DNA-binding transcription factor activity"/>
    <property type="evidence" value="ECO:0007669"/>
    <property type="project" value="TreeGrafter"/>
</dbReference>
<evidence type="ECO:0000256" key="2">
    <source>
        <dbReference type="ARBA" id="ARBA00023125"/>
    </source>
</evidence>
<accession>A0A7X0ID15</accession>
<dbReference type="SMART" id="SM00100">
    <property type="entry name" value="cNMP"/>
    <property type="match status" value="1"/>
</dbReference>
<keyword evidence="3" id="KW-0804">Transcription</keyword>
<organism evidence="7 8">
    <name type="scientific">Sphaerisporangium rubeum</name>
    <dbReference type="NCBI Taxonomy" id="321317"/>
    <lineage>
        <taxon>Bacteria</taxon>
        <taxon>Bacillati</taxon>
        <taxon>Actinomycetota</taxon>
        <taxon>Actinomycetes</taxon>
        <taxon>Streptosporangiales</taxon>
        <taxon>Streptosporangiaceae</taxon>
        <taxon>Sphaerisporangium</taxon>
    </lineage>
</organism>
<protein>
    <submittedName>
        <fullName evidence="7">CRP-like cAMP-binding protein</fullName>
    </submittedName>
</protein>
<dbReference type="Gene3D" id="2.60.120.10">
    <property type="entry name" value="Jelly Rolls"/>
    <property type="match status" value="1"/>
</dbReference>
<reference evidence="7 8" key="1">
    <citation type="submission" date="2020-08" db="EMBL/GenBank/DDBJ databases">
        <title>Sequencing the genomes of 1000 actinobacteria strains.</title>
        <authorList>
            <person name="Klenk H.-P."/>
        </authorList>
    </citation>
    <scope>NUCLEOTIDE SEQUENCE [LARGE SCALE GENOMIC DNA]</scope>
    <source>
        <strain evidence="7 8">DSM 44936</strain>
    </source>
</reference>
<dbReference type="InterPro" id="IPR018490">
    <property type="entry name" value="cNMP-bd_dom_sf"/>
</dbReference>
<dbReference type="InterPro" id="IPR000595">
    <property type="entry name" value="cNMP-bd_dom"/>
</dbReference>
<feature type="region of interest" description="Disordered" evidence="4">
    <location>
        <begin position="245"/>
        <end position="264"/>
    </location>
</feature>
<dbReference type="InterPro" id="IPR036390">
    <property type="entry name" value="WH_DNA-bd_sf"/>
</dbReference>
<feature type="domain" description="Cyclic nucleotide-binding" evidence="5">
    <location>
        <begin position="29"/>
        <end position="132"/>
    </location>
</feature>
<dbReference type="SUPFAM" id="SSF46785">
    <property type="entry name" value="Winged helix' DNA-binding domain"/>
    <property type="match status" value="1"/>
</dbReference>
<keyword evidence="2" id="KW-0238">DNA-binding</keyword>
<feature type="domain" description="HTH crp-type" evidence="6">
    <location>
        <begin position="163"/>
        <end position="236"/>
    </location>
</feature>
<evidence type="ECO:0000259" key="6">
    <source>
        <dbReference type="PROSITE" id="PS51063"/>
    </source>
</evidence>
<dbReference type="Gene3D" id="1.10.10.10">
    <property type="entry name" value="Winged helix-like DNA-binding domain superfamily/Winged helix DNA-binding domain"/>
    <property type="match status" value="1"/>
</dbReference>
<dbReference type="SUPFAM" id="SSF51206">
    <property type="entry name" value="cAMP-binding domain-like"/>
    <property type="match status" value="1"/>
</dbReference>
<evidence type="ECO:0000313" key="8">
    <source>
        <dbReference type="Proteomes" id="UP000555564"/>
    </source>
</evidence>
<evidence type="ECO:0000256" key="1">
    <source>
        <dbReference type="ARBA" id="ARBA00023015"/>
    </source>
</evidence>
<dbReference type="InterPro" id="IPR014710">
    <property type="entry name" value="RmlC-like_jellyroll"/>
</dbReference>
<keyword evidence="8" id="KW-1185">Reference proteome</keyword>
<dbReference type="CDD" id="cd00038">
    <property type="entry name" value="CAP_ED"/>
    <property type="match status" value="1"/>
</dbReference>
<dbReference type="EMBL" id="JACHIU010000001">
    <property type="protein sequence ID" value="MBB6472906.1"/>
    <property type="molecule type" value="Genomic_DNA"/>
</dbReference>
<gene>
    <name evidence="7" type="ORF">BJ992_002337</name>
</gene>
<sequence length="264" mass="28569">MSGPASGSQSGSRRRGVIRKVGAWPRGSLLGGLGEETREEFLRLGRPRQFATGETLMMEGDRTRHVYLLVDGCVKLTANTESGRLTLLGIRVGGDVVGEFAALDGQPRVATVVAAGPCLARHIPHETFVEFLQLRPEAGLAVNRAVVEKVRWSTRRRVEFGSFSTLTRLARVLVELARSYGEPVPEGVMIGVALTQPELAALVGAADITVHKALTTLRRAGVLGTGYRRIVLHDLRRLQSFAGQGQNPSEYEVPGRPGRDSVNI</sequence>
<dbReference type="RefSeq" id="WP_221474771.1">
    <property type="nucleotide sequence ID" value="NZ_BAAALO010000032.1"/>
</dbReference>
<dbReference type="PROSITE" id="PS50042">
    <property type="entry name" value="CNMP_BINDING_3"/>
    <property type="match status" value="1"/>
</dbReference>
<comment type="caution">
    <text evidence="7">The sequence shown here is derived from an EMBL/GenBank/DDBJ whole genome shotgun (WGS) entry which is preliminary data.</text>
</comment>
<keyword evidence="1" id="KW-0805">Transcription regulation</keyword>
<dbReference type="AlphaFoldDB" id="A0A7X0ID15"/>
<dbReference type="Pfam" id="PF13545">
    <property type="entry name" value="HTH_Crp_2"/>
    <property type="match status" value="1"/>
</dbReference>
<dbReference type="InterPro" id="IPR036388">
    <property type="entry name" value="WH-like_DNA-bd_sf"/>
</dbReference>
<evidence type="ECO:0000313" key="7">
    <source>
        <dbReference type="EMBL" id="MBB6472906.1"/>
    </source>
</evidence>
<evidence type="ECO:0000259" key="5">
    <source>
        <dbReference type="PROSITE" id="PS50042"/>
    </source>
</evidence>
<dbReference type="GO" id="GO:0005829">
    <property type="term" value="C:cytosol"/>
    <property type="evidence" value="ECO:0007669"/>
    <property type="project" value="TreeGrafter"/>
</dbReference>
<dbReference type="Proteomes" id="UP000555564">
    <property type="component" value="Unassembled WGS sequence"/>
</dbReference>
<dbReference type="Pfam" id="PF00027">
    <property type="entry name" value="cNMP_binding"/>
    <property type="match status" value="1"/>
</dbReference>
<proteinExistence type="predicted"/>
<evidence type="ECO:0000256" key="4">
    <source>
        <dbReference type="SAM" id="MobiDB-lite"/>
    </source>
</evidence>